<organism evidence="1 2">
    <name type="scientific">Rhizoctonia solani</name>
    <dbReference type="NCBI Taxonomy" id="456999"/>
    <lineage>
        <taxon>Eukaryota</taxon>
        <taxon>Fungi</taxon>
        <taxon>Dikarya</taxon>
        <taxon>Basidiomycota</taxon>
        <taxon>Agaricomycotina</taxon>
        <taxon>Agaricomycetes</taxon>
        <taxon>Cantharellales</taxon>
        <taxon>Ceratobasidiaceae</taxon>
        <taxon>Rhizoctonia</taxon>
    </lineage>
</organism>
<evidence type="ECO:0000313" key="2">
    <source>
        <dbReference type="Proteomes" id="UP000663826"/>
    </source>
</evidence>
<dbReference type="AlphaFoldDB" id="A0A8H2WGV2"/>
<evidence type="ECO:0000313" key="1">
    <source>
        <dbReference type="EMBL" id="CAE6369352.1"/>
    </source>
</evidence>
<dbReference type="GO" id="GO:0006281">
    <property type="term" value="P:DNA repair"/>
    <property type="evidence" value="ECO:0007669"/>
    <property type="project" value="InterPro"/>
</dbReference>
<dbReference type="Proteomes" id="UP000663826">
    <property type="component" value="Unassembled WGS sequence"/>
</dbReference>
<proteinExistence type="predicted"/>
<dbReference type="GO" id="GO:0005634">
    <property type="term" value="C:nucleus"/>
    <property type="evidence" value="ECO:0007669"/>
    <property type="project" value="InterPro"/>
</dbReference>
<dbReference type="InterPro" id="IPR019021">
    <property type="entry name" value="Mms22"/>
</dbReference>
<protein>
    <submittedName>
        <fullName evidence="1">Uncharacterized protein</fullName>
    </submittedName>
</protein>
<accession>A0A8H2WGV2</accession>
<comment type="caution">
    <text evidence="1">The sequence shown here is derived from an EMBL/GenBank/DDBJ whole genome shotgun (WGS) entry which is preliminary data.</text>
</comment>
<sequence length="263" mass="30174">MKSNPAARREIRLFLEAFCNAREAFISRLPPKPAAPIVQDEESQESYGFDDFALDLNDPDVLAGLDAAEGDEGLPANNPDPLVAKERASAELVRTTISPAIFENVILGFVLDERRLSAAPERENDQGEEYAWVKVWVNCVKIVVENYRKTWWDYLGNWGGAHQERISRIIDIAAERRVRIQFCYLALKCSPNLVQQASRCLPHHRYTVEHKYTALMYDRGLVSNPMLKGLPCRANDKGEHYVLSTELMTERLEYVRRMFFVRL</sequence>
<dbReference type="Pfam" id="PF09462">
    <property type="entry name" value="Mus7"/>
    <property type="match status" value="1"/>
</dbReference>
<dbReference type="GO" id="GO:0031297">
    <property type="term" value="P:replication fork processing"/>
    <property type="evidence" value="ECO:0007669"/>
    <property type="project" value="InterPro"/>
</dbReference>
<dbReference type="EMBL" id="CAJMWQ010000649">
    <property type="protein sequence ID" value="CAE6369352.1"/>
    <property type="molecule type" value="Genomic_DNA"/>
</dbReference>
<gene>
    <name evidence="1" type="ORF">RDB_LOCUS15227</name>
</gene>
<reference evidence="1" key="1">
    <citation type="submission" date="2021-01" db="EMBL/GenBank/DDBJ databases">
        <authorList>
            <person name="Kaushik A."/>
        </authorList>
    </citation>
    <scope>NUCLEOTIDE SEQUENCE</scope>
    <source>
        <strain evidence="1">AG1-1B</strain>
    </source>
</reference>
<name>A0A8H2WGV2_9AGAM</name>